<dbReference type="AlphaFoldDB" id="A0A7Y2REM3"/>
<comment type="caution">
    <text evidence="4">The sequence shown here is derived from an EMBL/GenBank/DDBJ whole genome shotgun (WGS) entry which is preliminary data.</text>
</comment>
<keyword evidence="1" id="KW-0732">Signal</keyword>
<dbReference type="Proteomes" id="UP000569202">
    <property type="component" value="Unassembled WGS sequence"/>
</dbReference>
<accession>A0A7Y2REM3</accession>
<sequence length="425" mass="46986">MLIKKSVYLGVFCILTIGSPVCASNLTNFNDPNTDQLMTAFKNKSVHIVQFGDSHTAADVMTGTLRTQLQNRLGNGGMGWGMPMYFSGQRLVRYGYDNNGWEPISSRQQRDQNYTLGGLIATPKFNGATLTIKSKQSELSQKIKVNLRQAATDGKFLGRDAQGHQFEIEAPIKDNTWQTVEFVAQLPFTITASNAEQSAIGGWWAKNQNGGGAVVSALGINGAELSYWNRWNDGWKKNLKSISPQLVILAYGTNEAFDDNIDIEKYKNLLLSKIEQIRSASPYSVIMIVSAPESLKNTSGQCGTRPIKLTAIQNVQQQVAQQQHTLYWNWQQAMGGSCSMKTWINSGLGRKDGVHFSEAGYQKLGRSLADDLISFAGLENQIDYSNSNKDSKLLRSSEQYLPSLNTGFASICLEGNKECKSINFQ</sequence>
<feature type="domain" description="Peptidoglycan O-acetylesterase N-terminal" evidence="3">
    <location>
        <begin position="76"/>
        <end position="189"/>
    </location>
</feature>
<dbReference type="EMBL" id="JABERL010000018">
    <property type="protein sequence ID" value="NNH77365.1"/>
    <property type="molecule type" value="Genomic_DNA"/>
</dbReference>
<organism evidence="4 5">
    <name type="scientific">Acinetobacter terrae</name>
    <dbReference type="NCBI Taxonomy" id="2731247"/>
    <lineage>
        <taxon>Bacteria</taxon>
        <taxon>Pseudomonadati</taxon>
        <taxon>Pseudomonadota</taxon>
        <taxon>Gammaproteobacteria</taxon>
        <taxon>Moraxellales</taxon>
        <taxon>Moraxellaceae</taxon>
        <taxon>Acinetobacter</taxon>
        <taxon>Acinetobacter Taxon 24</taxon>
    </lineage>
</organism>
<dbReference type="InterPro" id="IPR055041">
    <property type="entry name" value="Ape1_N"/>
</dbReference>
<name>A0A7Y2REM3_9GAMM</name>
<dbReference type="Pfam" id="PF22753">
    <property type="entry name" value="Ape1_N"/>
    <property type="match status" value="1"/>
</dbReference>
<protein>
    <recommendedName>
        <fullName evidence="6">SGNH hydrolase-type esterase domain-containing protein</fullName>
    </recommendedName>
</protein>
<dbReference type="GO" id="GO:0016788">
    <property type="term" value="F:hydrolase activity, acting on ester bonds"/>
    <property type="evidence" value="ECO:0007669"/>
    <property type="project" value="UniProtKB-ARBA"/>
</dbReference>
<dbReference type="InterPro" id="IPR036514">
    <property type="entry name" value="SGNH_hydro_sf"/>
</dbReference>
<reference evidence="4 5" key="1">
    <citation type="submission" date="2020-04" db="EMBL/GenBank/DDBJ databases">
        <title>Acinetobacter Taxon 24.</title>
        <authorList>
            <person name="Nemec A."/>
            <person name="Radolfova-Krizova L."/>
            <person name="Higgins P.G."/>
            <person name="Spanelova P."/>
        </authorList>
    </citation>
    <scope>NUCLEOTIDE SEQUENCE [LARGE SCALE GENOMIC DNA]</scope>
    <source>
        <strain evidence="4 5">ANC 5380</strain>
    </source>
</reference>
<evidence type="ECO:0000313" key="4">
    <source>
        <dbReference type="EMBL" id="NNH77365.1"/>
    </source>
</evidence>
<dbReference type="SUPFAM" id="SSF52266">
    <property type="entry name" value="SGNH hydrolase"/>
    <property type="match status" value="1"/>
</dbReference>
<evidence type="ECO:0000313" key="5">
    <source>
        <dbReference type="Proteomes" id="UP000569202"/>
    </source>
</evidence>
<dbReference type="Pfam" id="PF13472">
    <property type="entry name" value="Lipase_GDSL_2"/>
    <property type="match status" value="1"/>
</dbReference>
<dbReference type="Gene3D" id="3.40.50.1110">
    <property type="entry name" value="SGNH hydrolase"/>
    <property type="match status" value="1"/>
</dbReference>
<evidence type="ECO:0000259" key="3">
    <source>
        <dbReference type="Pfam" id="PF22753"/>
    </source>
</evidence>
<evidence type="ECO:0000256" key="1">
    <source>
        <dbReference type="SAM" id="SignalP"/>
    </source>
</evidence>
<gene>
    <name evidence="4" type="ORF">HLH17_06710</name>
</gene>
<evidence type="ECO:0000259" key="2">
    <source>
        <dbReference type="Pfam" id="PF13472"/>
    </source>
</evidence>
<dbReference type="InterPro" id="IPR013830">
    <property type="entry name" value="SGNH_hydro"/>
</dbReference>
<feature type="chain" id="PRO_5030732367" description="SGNH hydrolase-type esterase domain-containing protein" evidence="1">
    <location>
        <begin position="24"/>
        <end position="425"/>
    </location>
</feature>
<dbReference type="InterPro" id="IPR051532">
    <property type="entry name" value="Ester_Hydrolysis_Enzymes"/>
</dbReference>
<evidence type="ECO:0008006" key="6">
    <source>
        <dbReference type="Google" id="ProtNLM"/>
    </source>
</evidence>
<dbReference type="PANTHER" id="PTHR30383">
    <property type="entry name" value="THIOESTERASE 1/PROTEASE 1/LYSOPHOSPHOLIPASE L1"/>
    <property type="match status" value="1"/>
</dbReference>
<dbReference type="RefSeq" id="WP_171540211.1">
    <property type="nucleotide sequence ID" value="NZ_JABERL010000018.1"/>
</dbReference>
<feature type="domain" description="SGNH hydrolase-type esterase" evidence="2">
    <location>
        <begin position="201"/>
        <end position="362"/>
    </location>
</feature>
<dbReference type="Gene3D" id="2.60.120.1360">
    <property type="match status" value="1"/>
</dbReference>
<feature type="signal peptide" evidence="1">
    <location>
        <begin position="1"/>
        <end position="23"/>
    </location>
</feature>
<proteinExistence type="predicted"/>